<dbReference type="InterPro" id="IPR007837">
    <property type="entry name" value="DinB"/>
</dbReference>
<dbReference type="Pfam" id="PF05163">
    <property type="entry name" value="DinB"/>
    <property type="match status" value="1"/>
</dbReference>
<dbReference type="EMBL" id="JADIKK010000008">
    <property type="protein sequence ID" value="MFK2879165.1"/>
    <property type="molecule type" value="Genomic_DNA"/>
</dbReference>
<accession>A0ABW8JCC5</accession>
<dbReference type="InterPro" id="IPR034660">
    <property type="entry name" value="DinB/YfiT-like"/>
</dbReference>
<evidence type="ECO:0000313" key="3">
    <source>
        <dbReference type="EMBL" id="MFK2879165.1"/>
    </source>
</evidence>
<reference evidence="3 4" key="1">
    <citation type="submission" date="2020-10" db="EMBL/GenBank/DDBJ databases">
        <title>Phylogeny of dyella-like bacteria.</title>
        <authorList>
            <person name="Fu J."/>
        </authorList>
    </citation>
    <scope>NUCLEOTIDE SEQUENCE [LARGE SCALE GENOMIC DNA]</scope>
    <source>
        <strain evidence="3 4">KACC 19113</strain>
    </source>
</reference>
<evidence type="ECO:0000256" key="2">
    <source>
        <dbReference type="ARBA" id="ARBA00022723"/>
    </source>
</evidence>
<dbReference type="Proteomes" id="UP001620339">
    <property type="component" value="Unassembled WGS sequence"/>
</dbReference>
<comment type="similarity">
    <text evidence="1">Belongs to the DinB family.</text>
</comment>
<dbReference type="PANTHER" id="PTHR37302:SF1">
    <property type="entry name" value="PROTEIN DINB"/>
    <property type="match status" value="1"/>
</dbReference>
<keyword evidence="4" id="KW-1185">Reference proteome</keyword>
<dbReference type="SUPFAM" id="SSF109854">
    <property type="entry name" value="DinB/YfiT-like putative metalloenzymes"/>
    <property type="match status" value="1"/>
</dbReference>
<evidence type="ECO:0000313" key="4">
    <source>
        <dbReference type="Proteomes" id="UP001620339"/>
    </source>
</evidence>
<gene>
    <name evidence="3" type="ORF">ISP25_19010</name>
</gene>
<evidence type="ECO:0000256" key="1">
    <source>
        <dbReference type="ARBA" id="ARBA00008635"/>
    </source>
</evidence>
<keyword evidence="2" id="KW-0479">Metal-binding</keyword>
<name>A0ABW8JCC5_9GAMM</name>
<dbReference type="PANTHER" id="PTHR37302">
    <property type="entry name" value="SLR1116 PROTEIN"/>
    <property type="match status" value="1"/>
</dbReference>
<proteinExistence type="inferred from homology"/>
<dbReference type="Gene3D" id="1.20.120.450">
    <property type="entry name" value="dinb family like domain"/>
    <property type="match status" value="1"/>
</dbReference>
<protein>
    <submittedName>
        <fullName evidence="3">DinB family protein</fullName>
    </submittedName>
</protein>
<organism evidence="3 4">
    <name type="scientific">Rhodanobacter hydrolyticus</name>
    <dbReference type="NCBI Taxonomy" id="2250595"/>
    <lineage>
        <taxon>Bacteria</taxon>
        <taxon>Pseudomonadati</taxon>
        <taxon>Pseudomonadota</taxon>
        <taxon>Gammaproteobacteria</taxon>
        <taxon>Lysobacterales</taxon>
        <taxon>Rhodanobacteraceae</taxon>
        <taxon>Rhodanobacter</taxon>
    </lineage>
</organism>
<comment type="caution">
    <text evidence="3">The sequence shown here is derived from an EMBL/GenBank/DDBJ whole genome shotgun (WGS) entry which is preliminary data.</text>
</comment>
<sequence length="178" mass="20261">MSLKNQFELMAGYNRWMNDKLYAAASRLDAAAMHEDRGAFFGSVFGTLNHLLVADTIWLKRFADHPAVFRSLDRVRGLPHPYSLAEVLYPEFDPLREARRDMDETIVRLCAEATNDAYDQALTYSNRSGQVFVRKFGHLMQHFFNHQTHHRGQVTTLLSQSGIDVGVTDLSAMLPEAD</sequence>